<dbReference type="PRINTS" id="PR00037">
    <property type="entry name" value="HTHLACR"/>
</dbReference>
<evidence type="ECO:0000259" key="4">
    <source>
        <dbReference type="PROSITE" id="PS51000"/>
    </source>
</evidence>
<dbReference type="Gene3D" id="3.40.50.1360">
    <property type="match status" value="1"/>
</dbReference>
<proteinExistence type="predicted"/>
<accession>F2N7U9</accession>
<dbReference type="GO" id="GO:0003700">
    <property type="term" value="F:DNA-binding transcription factor activity"/>
    <property type="evidence" value="ECO:0007669"/>
    <property type="project" value="InterPro"/>
</dbReference>
<keyword evidence="6" id="KW-1185">Reference proteome</keyword>
<dbReference type="RefSeq" id="WP_013708801.1">
    <property type="nucleotide sequence ID" value="NC_015389.1"/>
</dbReference>
<dbReference type="GO" id="GO:0003677">
    <property type="term" value="F:DNA binding"/>
    <property type="evidence" value="ECO:0007669"/>
    <property type="project" value="UniProtKB-KW"/>
</dbReference>
<dbReference type="Pfam" id="PF00455">
    <property type="entry name" value="DeoRC"/>
    <property type="match status" value="1"/>
</dbReference>
<protein>
    <submittedName>
        <fullName evidence="5">Transcriptional regulator, DeoR family</fullName>
    </submittedName>
</protein>
<dbReference type="STRING" id="700015.Corgl_0950"/>
<dbReference type="InterPro" id="IPR037171">
    <property type="entry name" value="NagB/RpiA_transferase-like"/>
</dbReference>
<dbReference type="SMART" id="SM00420">
    <property type="entry name" value="HTH_DEOR"/>
    <property type="match status" value="1"/>
</dbReference>
<dbReference type="Gene3D" id="1.10.10.10">
    <property type="entry name" value="Winged helix-like DNA-binding domain superfamily/Winged helix DNA-binding domain"/>
    <property type="match status" value="1"/>
</dbReference>
<evidence type="ECO:0000256" key="3">
    <source>
        <dbReference type="ARBA" id="ARBA00023163"/>
    </source>
</evidence>
<dbReference type="InterPro" id="IPR018356">
    <property type="entry name" value="Tscrpt_reg_HTH_DeoR_CS"/>
</dbReference>
<dbReference type="eggNOG" id="COG1349">
    <property type="taxonomic scope" value="Bacteria"/>
</dbReference>
<dbReference type="PROSITE" id="PS51000">
    <property type="entry name" value="HTH_DEOR_2"/>
    <property type="match status" value="1"/>
</dbReference>
<dbReference type="SUPFAM" id="SSF100950">
    <property type="entry name" value="NagB/RpiA/CoA transferase-like"/>
    <property type="match status" value="1"/>
</dbReference>
<dbReference type="EMBL" id="CP002628">
    <property type="protein sequence ID" value="AEB07058.1"/>
    <property type="molecule type" value="Genomic_DNA"/>
</dbReference>
<keyword evidence="1" id="KW-0805">Transcription regulation</keyword>
<evidence type="ECO:0000313" key="5">
    <source>
        <dbReference type="EMBL" id="AEB07058.1"/>
    </source>
</evidence>
<dbReference type="InterPro" id="IPR050313">
    <property type="entry name" value="Carb_Metab_HTH_regulators"/>
</dbReference>
<evidence type="ECO:0000256" key="2">
    <source>
        <dbReference type="ARBA" id="ARBA00023125"/>
    </source>
</evidence>
<dbReference type="PROSITE" id="PS00894">
    <property type="entry name" value="HTH_DEOR_1"/>
    <property type="match status" value="1"/>
</dbReference>
<dbReference type="PANTHER" id="PTHR30363:SF44">
    <property type="entry name" value="AGA OPERON TRANSCRIPTIONAL REPRESSOR-RELATED"/>
    <property type="match status" value="1"/>
</dbReference>
<dbReference type="SMART" id="SM01134">
    <property type="entry name" value="DeoRC"/>
    <property type="match status" value="1"/>
</dbReference>
<gene>
    <name evidence="5" type="ordered locus">Corgl_0950</name>
</gene>
<name>F2N7U9_CORGP</name>
<dbReference type="HOGENOM" id="CLU_060699_1_4_11"/>
<dbReference type="Proteomes" id="UP000006851">
    <property type="component" value="Chromosome"/>
</dbReference>
<reference evidence="6" key="1">
    <citation type="journal article" date="2013" name="Stand. Genomic Sci.">
        <title>Complete genome sequence of Coriobacterium glomerans type strain (PW2(T)) from the midgut of Pyrrhocoris apterus L. (red soldier bug).</title>
        <authorList>
            <person name="Stackebrandt E."/>
            <person name="Zeytun A."/>
            <person name="Lapidus A."/>
            <person name="Nolan M."/>
            <person name="Lucas S."/>
            <person name="Hammon N."/>
            <person name="Deshpande S."/>
            <person name="Cheng J.F."/>
            <person name="Tapia R."/>
            <person name="Goodwin L.A."/>
            <person name="Pitluck S."/>
            <person name="Liolios K."/>
            <person name="Pagani I."/>
            <person name="Ivanova N."/>
            <person name="Mavromatis K."/>
            <person name="Mikhailova N."/>
            <person name="Huntemann M."/>
            <person name="Pati A."/>
            <person name="Chen A."/>
            <person name="Palaniappan K."/>
            <person name="Chang Y.J."/>
            <person name="Land M."/>
            <person name="Hauser L."/>
            <person name="Rohde M."/>
            <person name="Pukall R."/>
            <person name="Goker M."/>
            <person name="Detter J.C."/>
            <person name="Woyke T."/>
            <person name="Bristow J."/>
            <person name="Eisen J.A."/>
            <person name="Markowitz V."/>
            <person name="Hugenholtz P."/>
            <person name="Kyrpides N.C."/>
            <person name="Klenk H.P."/>
        </authorList>
    </citation>
    <scope>NUCLEOTIDE SEQUENCE</scope>
    <source>
        <strain evidence="6">ATCC 49209 / DSM 20642 / JCM 10262 / PW2</strain>
    </source>
</reference>
<dbReference type="InterPro" id="IPR014036">
    <property type="entry name" value="DeoR-like_C"/>
</dbReference>
<keyword evidence="2" id="KW-0238">DNA-binding</keyword>
<feature type="domain" description="HTH deoR-type" evidence="4">
    <location>
        <begin position="17"/>
        <end position="72"/>
    </location>
</feature>
<organism evidence="5 6">
    <name type="scientific">Coriobacterium glomerans (strain ATCC 49209 / DSM 20642 / JCM 10262 / PW2)</name>
    <dbReference type="NCBI Taxonomy" id="700015"/>
    <lineage>
        <taxon>Bacteria</taxon>
        <taxon>Bacillati</taxon>
        <taxon>Actinomycetota</taxon>
        <taxon>Coriobacteriia</taxon>
        <taxon>Coriobacteriales</taxon>
        <taxon>Coriobacteriaceae</taxon>
        <taxon>Coriobacterium</taxon>
    </lineage>
</organism>
<sequence>MNNSTGTPSCNDLNLFAEERRNRILELLASESRVLVGDLSMRFGVSPATLRNDLRDLDAAGLLRRTHGGAVVREAVAVEQPADTAFAEHQEAKIAIGARAAQLVRDGETIFCDSGSTTFEFVRALASRRGITLITNDYAIASEAERLLPDCSINLLGGSVRNGFHYTTGSSAIDALMRFSAPLAFLAASAFSFERGFTVHTTDLSNFKRRMIERSERCVMLMDSSKIGTFTTVTFAELSDVSELVTDGRISSSDRLRFESCGESPIITIA</sequence>
<keyword evidence="3" id="KW-0804">Transcription</keyword>
<dbReference type="InterPro" id="IPR036390">
    <property type="entry name" value="WH_DNA-bd_sf"/>
</dbReference>
<evidence type="ECO:0000256" key="1">
    <source>
        <dbReference type="ARBA" id="ARBA00023015"/>
    </source>
</evidence>
<dbReference type="PANTHER" id="PTHR30363">
    <property type="entry name" value="HTH-TYPE TRANSCRIPTIONAL REGULATOR SRLR-RELATED"/>
    <property type="match status" value="1"/>
</dbReference>
<dbReference type="SUPFAM" id="SSF46785">
    <property type="entry name" value="Winged helix' DNA-binding domain"/>
    <property type="match status" value="1"/>
</dbReference>
<dbReference type="InterPro" id="IPR001034">
    <property type="entry name" value="DeoR_HTH"/>
</dbReference>
<dbReference type="Pfam" id="PF08220">
    <property type="entry name" value="HTH_DeoR"/>
    <property type="match status" value="1"/>
</dbReference>
<dbReference type="AlphaFoldDB" id="F2N7U9"/>
<evidence type="ECO:0000313" key="6">
    <source>
        <dbReference type="Proteomes" id="UP000006851"/>
    </source>
</evidence>
<dbReference type="InterPro" id="IPR036388">
    <property type="entry name" value="WH-like_DNA-bd_sf"/>
</dbReference>
<dbReference type="KEGG" id="cgo:Corgl_0950"/>